<dbReference type="RefSeq" id="WP_013266897.1">
    <property type="nucleotide sequence ID" value="NC_014374.1"/>
</dbReference>
<dbReference type="InParanoid" id="D9Q247"/>
<dbReference type="Pfam" id="PF07883">
    <property type="entry name" value="Cupin_2"/>
    <property type="match status" value="1"/>
</dbReference>
<dbReference type="KEGG" id="asc:ASAC_0980"/>
<keyword evidence="1" id="KW-0479">Metal-binding</keyword>
<dbReference type="CDD" id="cd02222">
    <property type="entry name" value="cupin_TM1459-like"/>
    <property type="match status" value="1"/>
</dbReference>
<name>D9Q247_ACIS3</name>
<dbReference type="GO" id="GO:0046872">
    <property type="term" value="F:metal ion binding"/>
    <property type="evidence" value="ECO:0007669"/>
    <property type="project" value="UniProtKB-KW"/>
</dbReference>
<dbReference type="PANTHER" id="PTHR35848">
    <property type="entry name" value="OXALATE-BINDING PROTEIN"/>
    <property type="match status" value="1"/>
</dbReference>
<dbReference type="InterPro" id="IPR011051">
    <property type="entry name" value="RmlC_Cupin_sf"/>
</dbReference>
<evidence type="ECO:0000259" key="2">
    <source>
        <dbReference type="Pfam" id="PF07883"/>
    </source>
</evidence>
<proteinExistence type="predicted"/>
<dbReference type="Gene3D" id="2.60.120.10">
    <property type="entry name" value="Jelly Rolls"/>
    <property type="match status" value="1"/>
</dbReference>
<sequence>MKFGNYADVPPQDVSALLPGTSGVTVQWLVSKADGSDKIALRRFVVKPHGVMPYHRHKYVEAVYIIKGTLKVTINGVTKVLKAGDFFYTGPYEPHSIENPSDEESVFICAISYEDDMSLQPVNA</sequence>
<dbReference type="STRING" id="666510.ASAC_0980"/>
<dbReference type="InterPro" id="IPR013096">
    <property type="entry name" value="Cupin_2"/>
</dbReference>
<keyword evidence="3" id="KW-0413">Isomerase</keyword>
<dbReference type="eggNOG" id="arCOG02994">
    <property type="taxonomic scope" value="Archaea"/>
</dbReference>
<evidence type="ECO:0000313" key="3">
    <source>
        <dbReference type="EMBL" id="ADL19385.1"/>
    </source>
</evidence>
<dbReference type="InterPro" id="IPR051610">
    <property type="entry name" value="GPI/OXD"/>
</dbReference>
<dbReference type="GO" id="GO:0016853">
    <property type="term" value="F:isomerase activity"/>
    <property type="evidence" value="ECO:0007669"/>
    <property type="project" value="UniProtKB-KW"/>
</dbReference>
<dbReference type="Proteomes" id="UP000000346">
    <property type="component" value="Chromosome"/>
</dbReference>
<gene>
    <name evidence="3" type="ordered locus">ASAC_0980</name>
</gene>
<protein>
    <submittedName>
        <fullName evidence="3">Mannose-6-phosphate isomerase</fullName>
    </submittedName>
</protein>
<reference evidence="3 4" key="1">
    <citation type="journal article" date="2010" name="Appl. Environ. Microbiol.">
        <title>The genome sequence of the crenarchaeon Acidilobus saccharovorans supports a new order, Acidilobales, and suggests an important ecological role in terrestrial acidic hot springs.</title>
        <authorList>
            <person name="Mardanov A.V."/>
            <person name="Svetlitchnyi V.A."/>
            <person name="Beletsky A.V."/>
            <person name="Prokofeva M.I."/>
            <person name="Bonch-Osmolovskaya E.A."/>
            <person name="Ravin N.V."/>
            <person name="Skryabin K.G."/>
        </authorList>
    </citation>
    <scope>NUCLEOTIDE SEQUENCE [LARGE SCALE GENOMIC DNA]</scope>
    <source>
        <strain evidence="4">DSM 16705 / JCM 18335 / VKM B-2471 / 345-15</strain>
    </source>
</reference>
<dbReference type="InterPro" id="IPR014710">
    <property type="entry name" value="RmlC-like_jellyroll"/>
</dbReference>
<dbReference type="OrthoDB" id="23670at2157"/>
<feature type="domain" description="Cupin type-2" evidence="2">
    <location>
        <begin position="43"/>
        <end position="110"/>
    </location>
</feature>
<keyword evidence="4" id="KW-1185">Reference proteome</keyword>
<evidence type="ECO:0000313" key="4">
    <source>
        <dbReference type="Proteomes" id="UP000000346"/>
    </source>
</evidence>
<dbReference type="AlphaFoldDB" id="D9Q247"/>
<dbReference type="EMBL" id="CP001742">
    <property type="protein sequence ID" value="ADL19385.1"/>
    <property type="molecule type" value="Genomic_DNA"/>
</dbReference>
<dbReference type="GeneID" id="9499222"/>
<dbReference type="HOGENOM" id="CLU_116722_4_2_2"/>
<dbReference type="SUPFAM" id="SSF51182">
    <property type="entry name" value="RmlC-like cupins"/>
    <property type="match status" value="1"/>
</dbReference>
<organism evidence="3 4">
    <name type="scientific">Acidilobus saccharovorans (strain DSM 16705 / JCM 18335 / VKM B-2471 / 345-15)</name>
    <dbReference type="NCBI Taxonomy" id="666510"/>
    <lineage>
        <taxon>Archaea</taxon>
        <taxon>Thermoproteota</taxon>
        <taxon>Thermoprotei</taxon>
        <taxon>Acidilobales</taxon>
        <taxon>Acidilobaceae</taxon>
        <taxon>Acidilobus</taxon>
    </lineage>
</organism>
<evidence type="ECO:0000256" key="1">
    <source>
        <dbReference type="ARBA" id="ARBA00022723"/>
    </source>
</evidence>
<accession>D9Q247</accession>
<dbReference type="PANTHER" id="PTHR35848:SF6">
    <property type="entry name" value="CUPIN TYPE-2 DOMAIN-CONTAINING PROTEIN"/>
    <property type="match status" value="1"/>
</dbReference>